<proteinExistence type="inferred from homology"/>
<evidence type="ECO:0000256" key="5">
    <source>
        <dbReference type="SAM" id="MobiDB-lite"/>
    </source>
</evidence>
<keyword evidence="2" id="KW-0479">Metal-binding</keyword>
<keyword evidence="1 4" id="KW-0808">Transferase</keyword>
<dbReference type="PANTHER" id="PTHR12001:SF44">
    <property type="entry name" value="GERANYLGERANYL PYROPHOSPHATE SYNTHASE"/>
    <property type="match status" value="1"/>
</dbReference>
<organism evidence="6 7">
    <name type="scientific">Hirsutella minnesotensis 3608</name>
    <dbReference type="NCBI Taxonomy" id="1043627"/>
    <lineage>
        <taxon>Eukaryota</taxon>
        <taxon>Fungi</taxon>
        <taxon>Dikarya</taxon>
        <taxon>Ascomycota</taxon>
        <taxon>Pezizomycotina</taxon>
        <taxon>Sordariomycetes</taxon>
        <taxon>Hypocreomycetidae</taxon>
        <taxon>Hypocreales</taxon>
        <taxon>Ophiocordycipitaceae</taxon>
        <taxon>Hirsutella</taxon>
    </lineage>
</organism>
<dbReference type="GO" id="GO:0043386">
    <property type="term" value="P:mycotoxin biosynthetic process"/>
    <property type="evidence" value="ECO:0007669"/>
    <property type="project" value="UniProtKB-ARBA"/>
</dbReference>
<accession>A0A0F7ZYT0</accession>
<evidence type="ECO:0000256" key="1">
    <source>
        <dbReference type="ARBA" id="ARBA00022679"/>
    </source>
</evidence>
<gene>
    <name evidence="6" type="ORF">HIM_07579</name>
</gene>
<protein>
    <submittedName>
        <fullName evidence="6">Geranylgeranyl pyrophosphate synthase</fullName>
    </submittedName>
</protein>
<dbReference type="GO" id="GO:0046165">
    <property type="term" value="P:alcohol biosynthetic process"/>
    <property type="evidence" value="ECO:0007669"/>
    <property type="project" value="UniProtKB-ARBA"/>
</dbReference>
<reference evidence="6 7" key="1">
    <citation type="journal article" date="2014" name="Genome Biol. Evol.">
        <title>Comparative genomics and transcriptomics analyses reveal divergent lifestyle features of nematode endoparasitic fungus Hirsutella minnesotensis.</title>
        <authorList>
            <person name="Lai Y."/>
            <person name="Liu K."/>
            <person name="Zhang X."/>
            <person name="Zhang X."/>
            <person name="Li K."/>
            <person name="Wang N."/>
            <person name="Shu C."/>
            <person name="Wu Y."/>
            <person name="Wang C."/>
            <person name="Bushley K.E."/>
            <person name="Xiang M."/>
            <person name="Liu X."/>
        </authorList>
    </citation>
    <scope>NUCLEOTIDE SEQUENCE [LARGE SCALE GENOMIC DNA]</scope>
    <source>
        <strain evidence="6 7">3608</strain>
    </source>
</reference>
<dbReference type="OrthoDB" id="6921389at2759"/>
<dbReference type="InterPro" id="IPR008949">
    <property type="entry name" value="Isoprenoid_synthase_dom_sf"/>
</dbReference>
<evidence type="ECO:0000313" key="6">
    <source>
        <dbReference type="EMBL" id="KJZ73007.1"/>
    </source>
</evidence>
<dbReference type="PANTHER" id="PTHR12001">
    <property type="entry name" value="GERANYLGERANYL PYROPHOSPHATE SYNTHASE"/>
    <property type="match status" value="1"/>
</dbReference>
<name>A0A0F7ZYT0_9HYPO</name>
<evidence type="ECO:0000256" key="4">
    <source>
        <dbReference type="RuleBase" id="RU004466"/>
    </source>
</evidence>
<dbReference type="Proteomes" id="UP000054481">
    <property type="component" value="Unassembled WGS sequence"/>
</dbReference>
<evidence type="ECO:0000256" key="2">
    <source>
        <dbReference type="ARBA" id="ARBA00022723"/>
    </source>
</evidence>
<comment type="similarity">
    <text evidence="4">Belongs to the FPP/GGPP synthase family.</text>
</comment>
<dbReference type="EMBL" id="KQ030539">
    <property type="protein sequence ID" value="KJZ73007.1"/>
    <property type="molecule type" value="Genomic_DNA"/>
</dbReference>
<dbReference type="Pfam" id="PF00348">
    <property type="entry name" value="polyprenyl_synt"/>
    <property type="match status" value="1"/>
</dbReference>
<dbReference type="Gene3D" id="1.10.600.10">
    <property type="entry name" value="Farnesyl Diphosphate Synthase"/>
    <property type="match status" value="1"/>
</dbReference>
<dbReference type="AlphaFoldDB" id="A0A0F7ZYT0"/>
<keyword evidence="3" id="KW-0460">Magnesium</keyword>
<dbReference type="GO" id="GO:0004659">
    <property type="term" value="F:prenyltransferase activity"/>
    <property type="evidence" value="ECO:0007669"/>
    <property type="project" value="InterPro"/>
</dbReference>
<keyword evidence="7" id="KW-1185">Reference proteome</keyword>
<dbReference type="InterPro" id="IPR000092">
    <property type="entry name" value="Polyprenyl_synt"/>
</dbReference>
<evidence type="ECO:0000256" key="3">
    <source>
        <dbReference type="ARBA" id="ARBA00022842"/>
    </source>
</evidence>
<evidence type="ECO:0000313" key="7">
    <source>
        <dbReference type="Proteomes" id="UP000054481"/>
    </source>
</evidence>
<sequence length="419" mass="46760">MATLSHSQWMNPSNQGVERDSLQYSIACGSRNAQPNRLSTTSKLGMRQHEIAFGYTTLLEADPLPLNTSTTASTLARPKASKEHLRNSHKLHRSGKQPLTDGQHMSLPQSLTIDTYANADLSCITIWSGDKENIIRAPFDYATSHQDIGLRTQLITSFNAWLRVPPQSLQTITKVIGMLHESSQLLDDVQDSSELRREFPVAQSIFGMAQTINSANYICYVALQELLKLNNQSAVSIFAEEVISLHRGQGMELSWRDTLKCPTEDEYVDMVDDKTSSLSRLAIRLMQSESIIAIDCVPLVNLIGRIYQIRGDLLNLSSQHTDNNGLCDDLTGGKFSFPIVHSIRSAPDKLQLINIIKQRTHDDEIKRYAVSFMERNGSLEYTRIVLVALIERARDLVTELDAGKGCSDEIFGVIAKLVV</sequence>
<dbReference type="SUPFAM" id="SSF48576">
    <property type="entry name" value="Terpenoid synthases"/>
    <property type="match status" value="1"/>
</dbReference>
<dbReference type="GO" id="GO:0046872">
    <property type="term" value="F:metal ion binding"/>
    <property type="evidence" value="ECO:0007669"/>
    <property type="project" value="UniProtKB-KW"/>
</dbReference>
<dbReference type="GO" id="GO:0008299">
    <property type="term" value="P:isoprenoid biosynthetic process"/>
    <property type="evidence" value="ECO:0007669"/>
    <property type="project" value="InterPro"/>
</dbReference>
<feature type="region of interest" description="Disordered" evidence="5">
    <location>
        <begin position="69"/>
        <end position="105"/>
    </location>
</feature>